<gene>
    <name evidence="1" type="ORF">NTJ_01725</name>
</gene>
<dbReference type="EMBL" id="AP028909">
    <property type="protein sequence ID" value="BES88918.1"/>
    <property type="molecule type" value="Genomic_DNA"/>
</dbReference>
<protein>
    <submittedName>
        <fullName evidence="1">Uncharacterized protein</fullName>
    </submittedName>
</protein>
<name>A0ABN7A9C8_9HEMI</name>
<evidence type="ECO:0000313" key="2">
    <source>
        <dbReference type="Proteomes" id="UP001307889"/>
    </source>
</evidence>
<keyword evidence="2" id="KW-1185">Reference proteome</keyword>
<accession>A0ABN7A9C8</accession>
<sequence length="76" mass="8707">MRIVLTRRGIILTSREIDLGLIFPIKTDTSAITTALTIARASRLEENEFARWILLHYHADEEQGKGRSYLLPFSGY</sequence>
<reference evidence="1 2" key="1">
    <citation type="submission" date="2023-09" db="EMBL/GenBank/DDBJ databases">
        <title>Nesidiocoris tenuis whole genome shotgun sequence.</title>
        <authorList>
            <person name="Shibata T."/>
            <person name="Shimoda M."/>
            <person name="Kobayashi T."/>
            <person name="Uehara T."/>
        </authorList>
    </citation>
    <scope>NUCLEOTIDE SEQUENCE [LARGE SCALE GENOMIC DNA]</scope>
    <source>
        <strain evidence="1 2">Japan</strain>
    </source>
</reference>
<organism evidence="1 2">
    <name type="scientific">Nesidiocoris tenuis</name>
    <dbReference type="NCBI Taxonomy" id="355587"/>
    <lineage>
        <taxon>Eukaryota</taxon>
        <taxon>Metazoa</taxon>
        <taxon>Ecdysozoa</taxon>
        <taxon>Arthropoda</taxon>
        <taxon>Hexapoda</taxon>
        <taxon>Insecta</taxon>
        <taxon>Pterygota</taxon>
        <taxon>Neoptera</taxon>
        <taxon>Paraneoptera</taxon>
        <taxon>Hemiptera</taxon>
        <taxon>Heteroptera</taxon>
        <taxon>Panheteroptera</taxon>
        <taxon>Cimicomorpha</taxon>
        <taxon>Miridae</taxon>
        <taxon>Dicyphina</taxon>
        <taxon>Nesidiocoris</taxon>
    </lineage>
</organism>
<evidence type="ECO:0000313" key="1">
    <source>
        <dbReference type="EMBL" id="BES88918.1"/>
    </source>
</evidence>
<dbReference type="Proteomes" id="UP001307889">
    <property type="component" value="Chromosome 1"/>
</dbReference>
<proteinExistence type="predicted"/>